<dbReference type="AlphaFoldDB" id="W3WN04"/>
<dbReference type="Proteomes" id="UP000030651">
    <property type="component" value="Unassembled WGS sequence"/>
</dbReference>
<dbReference type="GeneID" id="19278661"/>
<dbReference type="InParanoid" id="W3WN04"/>
<reference evidence="2" key="1">
    <citation type="journal article" date="2015" name="BMC Genomics">
        <title>Genomic and transcriptomic analysis of the endophytic fungus Pestalotiopsis fici reveals its lifestyle and high potential for synthesis of natural products.</title>
        <authorList>
            <person name="Wang X."/>
            <person name="Zhang X."/>
            <person name="Liu L."/>
            <person name="Xiang M."/>
            <person name="Wang W."/>
            <person name="Sun X."/>
            <person name="Che Y."/>
            <person name="Guo L."/>
            <person name="Liu G."/>
            <person name="Guo L."/>
            <person name="Wang C."/>
            <person name="Yin W.B."/>
            <person name="Stadler M."/>
            <person name="Zhang X."/>
            <person name="Liu X."/>
        </authorList>
    </citation>
    <scope>NUCLEOTIDE SEQUENCE [LARGE SCALE GENOMIC DNA]</scope>
    <source>
        <strain evidence="2">W106-1 / CGMCC3.15140</strain>
    </source>
</reference>
<gene>
    <name evidence="1" type="ORF">PFICI_13648</name>
</gene>
<dbReference type="STRING" id="1229662.W3WN04"/>
<keyword evidence="2" id="KW-1185">Reference proteome</keyword>
<dbReference type="OMA" id="TYINDSH"/>
<accession>W3WN04</accession>
<protein>
    <submittedName>
        <fullName evidence="1">Uncharacterized protein</fullName>
    </submittedName>
</protein>
<evidence type="ECO:0000313" key="1">
    <source>
        <dbReference type="EMBL" id="ETS75164.1"/>
    </source>
</evidence>
<proteinExistence type="predicted"/>
<dbReference type="KEGG" id="pfy:PFICI_13648"/>
<sequence>MPLKSHQVLGRSSLQPSDLLDLPAGNHELDDWMVYVDVLTQMMPGDISWEYSQEYNIRTKIKVVKDSADPKNAVKTDIYVGMTAAQGKKFASGAQHFREGNKDPSTIGPDKYISSHYKISMESNTAMNFWIAGIFENAYRVFCDKPQWSPTAVRTLEGL</sequence>
<organism evidence="1 2">
    <name type="scientific">Pestalotiopsis fici (strain W106-1 / CGMCC3.15140)</name>
    <dbReference type="NCBI Taxonomy" id="1229662"/>
    <lineage>
        <taxon>Eukaryota</taxon>
        <taxon>Fungi</taxon>
        <taxon>Dikarya</taxon>
        <taxon>Ascomycota</taxon>
        <taxon>Pezizomycotina</taxon>
        <taxon>Sordariomycetes</taxon>
        <taxon>Xylariomycetidae</taxon>
        <taxon>Amphisphaeriales</taxon>
        <taxon>Sporocadaceae</taxon>
        <taxon>Pestalotiopsis</taxon>
    </lineage>
</organism>
<name>W3WN04_PESFW</name>
<dbReference type="eggNOG" id="ENOG502SZEF">
    <property type="taxonomic scope" value="Eukaryota"/>
</dbReference>
<dbReference type="HOGENOM" id="CLU_1661397_0_0_1"/>
<evidence type="ECO:0000313" key="2">
    <source>
        <dbReference type="Proteomes" id="UP000030651"/>
    </source>
</evidence>
<dbReference type="RefSeq" id="XP_007840420.1">
    <property type="nucleotide sequence ID" value="XM_007842229.1"/>
</dbReference>
<dbReference type="EMBL" id="KI912119">
    <property type="protein sequence ID" value="ETS75164.1"/>
    <property type="molecule type" value="Genomic_DNA"/>
</dbReference>